<feature type="domain" description="Carbohydrate kinase FGGY C-terminal" evidence="8">
    <location>
        <begin position="244"/>
        <end position="465"/>
    </location>
</feature>
<dbReference type="Pfam" id="PF02782">
    <property type="entry name" value="FGGY_C"/>
    <property type="match status" value="1"/>
</dbReference>
<dbReference type="EC" id="2.7.1.17" evidence="7"/>
<dbReference type="AlphaFoldDB" id="A0A6A5YR95"/>
<dbReference type="InterPro" id="IPR018485">
    <property type="entry name" value="FGGY_C"/>
</dbReference>
<dbReference type="OrthoDB" id="1728974at2759"/>
<evidence type="ECO:0000313" key="10">
    <source>
        <dbReference type="Proteomes" id="UP000799770"/>
    </source>
</evidence>
<dbReference type="Gene3D" id="3.30.420.40">
    <property type="match status" value="2"/>
</dbReference>
<comment type="function">
    <text evidence="5 7">Highly specific D-xylulose kinase which participates in the catabolism of xylose. Xylose is a major component of hemicelluloses such as xylan. Most fungi utilize D-xylose via three enzymatic reactions, xylose reductase (XR), xylitol dehydrogenase (XDH), and xylulokinase, to form xylulose 5-phosphate, which enters pentose phosphate pathway.</text>
</comment>
<dbReference type="PANTHER" id="PTHR10196">
    <property type="entry name" value="SUGAR KINASE"/>
    <property type="match status" value="1"/>
</dbReference>
<proteinExistence type="inferred from homology"/>
<dbReference type="EMBL" id="ML977341">
    <property type="protein sequence ID" value="KAF2109655.1"/>
    <property type="molecule type" value="Genomic_DNA"/>
</dbReference>
<evidence type="ECO:0000256" key="5">
    <source>
        <dbReference type="ARBA" id="ARBA00025184"/>
    </source>
</evidence>
<dbReference type="PANTHER" id="PTHR10196:SF57">
    <property type="entry name" value="XYLULOSE KINASE"/>
    <property type="match status" value="1"/>
</dbReference>
<keyword evidence="4 7" id="KW-0418">Kinase</keyword>
<dbReference type="GO" id="GO:0005829">
    <property type="term" value="C:cytosol"/>
    <property type="evidence" value="ECO:0007669"/>
    <property type="project" value="TreeGrafter"/>
</dbReference>
<dbReference type="GO" id="GO:0005997">
    <property type="term" value="P:xylulose metabolic process"/>
    <property type="evidence" value="ECO:0007669"/>
    <property type="project" value="TreeGrafter"/>
</dbReference>
<dbReference type="FunFam" id="3.30.420.40:FF:000170">
    <property type="entry name" value="D-xylulose kinase"/>
    <property type="match status" value="1"/>
</dbReference>
<keyword evidence="3 7" id="KW-0808">Transferase</keyword>
<comment type="catalytic activity">
    <reaction evidence="6 7">
        <text>D-xylulose + ATP = D-xylulose 5-phosphate + ADP + H(+)</text>
        <dbReference type="Rhea" id="RHEA:10964"/>
        <dbReference type="ChEBI" id="CHEBI:15378"/>
        <dbReference type="ChEBI" id="CHEBI:17140"/>
        <dbReference type="ChEBI" id="CHEBI:30616"/>
        <dbReference type="ChEBI" id="CHEBI:57737"/>
        <dbReference type="ChEBI" id="CHEBI:456216"/>
        <dbReference type="EC" id="2.7.1.17"/>
    </reaction>
</comment>
<evidence type="ECO:0000256" key="1">
    <source>
        <dbReference type="ARBA" id="ARBA00009156"/>
    </source>
</evidence>
<name>A0A6A5YR95_9PLEO</name>
<dbReference type="GO" id="GO:0004856">
    <property type="term" value="F:D-xylulokinase activity"/>
    <property type="evidence" value="ECO:0007669"/>
    <property type="project" value="UniProtKB-UniRule"/>
</dbReference>
<reference evidence="9" key="1">
    <citation type="journal article" date="2020" name="Stud. Mycol.">
        <title>101 Dothideomycetes genomes: a test case for predicting lifestyles and emergence of pathogens.</title>
        <authorList>
            <person name="Haridas S."/>
            <person name="Albert R."/>
            <person name="Binder M."/>
            <person name="Bloem J."/>
            <person name="Labutti K."/>
            <person name="Salamov A."/>
            <person name="Andreopoulos B."/>
            <person name="Baker S."/>
            <person name="Barry K."/>
            <person name="Bills G."/>
            <person name="Bluhm B."/>
            <person name="Cannon C."/>
            <person name="Castanera R."/>
            <person name="Culley D."/>
            <person name="Daum C."/>
            <person name="Ezra D."/>
            <person name="Gonzalez J."/>
            <person name="Henrissat B."/>
            <person name="Kuo A."/>
            <person name="Liang C."/>
            <person name="Lipzen A."/>
            <person name="Lutzoni F."/>
            <person name="Magnuson J."/>
            <person name="Mondo S."/>
            <person name="Nolan M."/>
            <person name="Ohm R."/>
            <person name="Pangilinan J."/>
            <person name="Park H.-J."/>
            <person name="Ramirez L."/>
            <person name="Alfaro M."/>
            <person name="Sun H."/>
            <person name="Tritt A."/>
            <person name="Yoshinaga Y."/>
            <person name="Zwiers L.-H."/>
            <person name="Turgeon B."/>
            <person name="Goodwin S."/>
            <person name="Spatafora J."/>
            <person name="Crous P."/>
            <person name="Grigoriev I."/>
        </authorList>
    </citation>
    <scope>NUCLEOTIDE SEQUENCE</scope>
    <source>
        <strain evidence="9">CBS 627.86</strain>
    </source>
</reference>
<keyword evidence="10" id="KW-1185">Reference proteome</keyword>
<dbReference type="GO" id="GO:0005524">
    <property type="term" value="F:ATP binding"/>
    <property type="evidence" value="ECO:0007669"/>
    <property type="project" value="UniProtKB-UniRule"/>
</dbReference>
<protein>
    <recommendedName>
        <fullName evidence="7">Xylulose kinase</fullName>
        <ecNumber evidence="7">2.7.1.17</ecNumber>
    </recommendedName>
</protein>
<keyword evidence="2 7" id="KW-0859">Xylose metabolism</keyword>
<keyword evidence="7" id="KW-0067">ATP-binding</keyword>
<dbReference type="GO" id="GO:0042732">
    <property type="term" value="P:D-xylose metabolic process"/>
    <property type="evidence" value="ECO:0007669"/>
    <property type="project" value="UniProtKB-UniRule"/>
</dbReference>
<sequence>MFLEAIDLVLGRLKEQGADFSKVAGISGAGMQHGTVFWSKDAETILGGLDGDKTLVEQLEPGGKGERKGAFSHPFSPNWQDASTQKQCDAFDKALQDPKSLAQATGSKAHHRFSGPQILRFHQKYPDAYKATSRISLVSSFLASIFLGEVAPMDIGDVCGANLWDIKNGRWQEDLVALAAGDEGVADLKSKLGDVPEDGGGSFGSISSYFVKRYNFPSTSQVIPFTGDNPSTILALPLRSSDAIVSLGTSTTFLMSTPEYKPDPAYHFMNHPTTPGLYMFMLCYKNGGLAREHIRDAINNLSSSDNSKSWDLFNNTATSTPVLGQENPDSDPMRLGLYFPRPEIVPNVKDGTWRFLYKDNNLSAIPPPEAQTKTEDKSWPIPKGDARAILESQLLSLRLRSQNLVGKQGDLPPQPRRVYLVGGGAVNPAIAELAGEVLGGADGVYKLDIGGNACALGGAYKAAWGVERKKGETFEDFLSARWSEEDFVKKICDGYRKGTWERYGDALKGFAMVEEKAIAEKGQDKDKVVSGGTVV</sequence>
<evidence type="ECO:0000256" key="4">
    <source>
        <dbReference type="ARBA" id="ARBA00022777"/>
    </source>
</evidence>
<evidence type="ECO:0000256" key="3">
    <source>
        <dbReference type="ARBA" id="ARBA00022679"/>
    </source>
</evidence>
<gene>
    <name evidence="9" type="ORF">BDV96DRAFT_585111</name>
</gene>
<dbReference type="CDD" id="cd07776">
    <property type="entry name" value="ASKHA_NBD_FGGY_SpXK-like"/>
    <property type="match status" value="1"/>
</dbReference>
<evidence type="ECO:0000256" key="6">
    <source>
        <dbReference type="ARBA" id="ARBA00048885"/>
    </source>
</evidence>
<organism evidence="9 10">
    <name type="scientific">Lophiotrema nucula</name>
    <dbReference type="NCBI Taxonomy" id="690887"/>
    <lineage>
        <taxon>Eukaryota</taxon>
        <taxon>Fungi</taxon>
        <taxon>Dikarya</taxon>
        <taxon>Ascomycota</taxon>
        <taxon>Pezizomycotina</taxon>
        <taxon>Dothideomycetes</taxon>
        <taxon>Pleosporomycetidae</taxon>
        <taxon>Pleosporales</taxon>
        <taxon>Lophiotremataceae</taxon>
        <taxon>Lophiotrema</taxon>
    </lineage>
</organism>
<evidence type="ECO:0000256" key="2">
    <source>
        <dbReference type="ARBA" id="ARBA00022629"/>
    </source>
</evidence>
<dbReference type="InterPro" id="IPR043129">
    <property type="entry name" value="ATPase_NBD"/>
</dbReference>
<keyword evidence="7" id="KW-0547">Nucleotide-binding</keyword>
<dbReference type="InterPro" id="IPR042024">
    <property type="entry name" value="D-XK_euk"/>
</dbReference>
<comment type="similarity">
    <text evidence="1 7">Belongs to the FGGY kinase family.</text>
</comment>
<evidence type="ECO:0000256" key="7">
    <source>
        <dbReference type="RuleBase" id="RU367058"/>
    </source>
</evidence>
<accession>A0A6A5YR95</accession>
<evidence type="ECO:0000313" key="9">
    <source>
        <dbReference type="EMBL" id="KAF2109655.1"/>
    </source>
</evidence>
<keyword evidence="7" id="KW-0119">Carbohydrate metabolism</keyword>
<dbReference type="SUPFAM" id="SSF53067">
    <property type="entry name" value="Actin-like ATPase domain"/>
    <property type="match status" value="2"/>
</dbReference>
<dbReference type="Proteomes" id="UP000799770">
    <property type="component" value="Unassembled WGS sequence"/>
</dbReference>
<evidence type="ECO:0000259" key="8">
    <source>
        <dbReference type="Pfam" id="PF02782"/>
    </source>
</evidence>